<comment type="caution">
    <text evidence="2">The sequence shown here is derived from an EMBL/GenBank/DDBJ whole genome shotgun (WGS) entry which is preliminary data.</text>
</comment>
<organism evidence="2 3">
    <name type="scientific">Desulfuromonas acetoxidans (strain DSM 684 / 11070)</name>
    <dbReference type="NCBI Taxonomy" id="281689"/>
    <lineage>
        <taxon>Bacteria</taxon>
        <taxon>Pseudomonadati</taxon>
        <taxon>Thermodesulfobacteriota</taxon>
        <taxon>Desulfuromonadia</taxon>
        <taxon>Desulfuromonadales</taxon>
        <taxon>Desulfuromonadaceae</taxon>
        <taxon>Desulfuromonas</taxon>
    </lineage>
</organism>
<evidence type="ECO:0000313" key="3">
    <source>
        <dbReference type="Proteomes" id="UP000005695"/>
    </source>
</evidence>
<dbReference type="Proteomes" id="UP000005695">
    <property type="component" value="Unassembled WGS sequence"/>
</dbReference>
<protein>
    <submittedName>
        <fullName evidence="2">UBA/THIF-type NAD/FAD binding fold</fullName>
    </submittedName>
</protein>
<dbReference type="GO" id="GO:0061503">
    <property type="term" value="F:tRNA threonylcarbamoyladenosine dehydratase"/>
    <property type="evidence" value="ECO:0007669"/>
    <property type="project" value="TreeGrafter"/>
</dbReference>
<dbReference type="AlphaFoldDB" id="Q1JZL6"/>
<dbReference type="RefSeq" id="WP_006000427.1">
    <property type="nucleotide sequence ID" value="NZ_AAEW02000009.1"/>
</dbReference>
<gene>
    <name evidence="2" type="ORF">Dace_1413</name>
</gene>
<dbReference type="CDD" id="cd00757">
    <property type="entry name" value="ThiF_MoeB_HesA_family"/>
    <property type="match status" value="1"/>
</dbReference>
<dbReference type="InterPro" id="IPR035985">
    <property type="entry name" value="Ubiquitin-activating_enz"/>
</dbReference>
<dbReference type="GO" id="GO:0061504">
    <property type="term" value="P:cyclic threonylcarbamoyladenosine biosynthetic process"/>
    <property type="evidence" value="ECO:0007669"/>
    <property type="project" value="TreeGrafter"/>
</dbReference>
<proteinExistence type="predicted"/>
<dbReference type="InterPro" id="IPR000594">
    <property type="entry name" value="ThiF_NAD_FAD-bd"/>
</dbReference>
<dbReference type="GO" id="GO:0008641">
    <property type="term" value="F:ubiquitin-like modifier activating enzyme activity"/>
    <property type="evidence" value="ECO:0007669"/>
    <property type="project" value="InterPro"/>
</dbReference>
<dbReference type="PANTHER" id="PTHR43267:SF1">
    <property type="entry name" value="TRNA THREONYLCARBAMOYLADENOSINE DEHYDRATASE"/>
    <property type="match status" value="1"/>
</dbReference>
<dbReference type="SUPFAM" id="SSF69572">
    <property type="entry name" value="Activating enzymes of the ubiquitin-like proteins"/>
    <property type="match status" value="1"/>
</dbReference>
<dbReference type="PANTHER" id="PTHR43267">
    <property type="entry name" value="TRNA THREONYLCARBAMOYLADENOSINE DEHYDRATASE"/>
    <property type="match status" value="1"/>
</dbReference>
<name>Q1JZL6_DESA6</name>
<dbReference type="Pfam" id="PF00899">
    <property type="entry name" value="ThiF"/>
    <property type="match status" value="1"/>
</dbReference>
<keyword evidence="3" id="KW-1185">Reference proteome</keyword>
<accession>Q1JZL6</accession>
<dbReference type="EMBL" id="AAEW02000009">
    <property type="protein sequence ID" value="EAT15551.1"/>
    <property type="molecule type" value="Genomic_DNA"/>
</dbReference>
<evidence type="ECO:0000313" key="2">
    <source>
        <dbReference type="EMBL" id="EAT15551.1"/>
    </source>
</evidence>
<evidence type="ECO:0000259" key="1">
    <source>
        <dbReference type="Pfam" id="PF00899"/>
    </source>
</evidence>
<dbReference type="InterPro" id="IPR045886">
    <property type="entry name" value="ThiF/MoeB/HesA"/>
</dbReference>
<feature type="domain" description="THIF-type NAD/FAD binding fold" evidence="1">
    <location>
        <begin position="50"/>
        <end position="266"/>
    </location>
</feature>
<reference evidence="2" key="1">
    <citation type="submission" date="2006-05" db="EMBL/GenBank/DDBJ databases">
        <title>Annotation of the draft genome assembly of Desulfuromonas acetoxidans DSM 684.</title>
        <authorList>
            <consortium name="US DOE Joint Genome Institute (JGI-ORNL)"/>
            <person name="Larimer F."/>
            <person name="Land M."/>
            <person name="Hauser L."/>
        </authorList>
    </citation>
    <scope>NUCLEOTIDE SEQUENCE [LARGE SCALE GENOMIC DNA]</scope>
    <source>
        <strain evidence="2">DSM 684</strain>
    </source>
</reference>
<dbReference type="OrthoDB" id="9804286at2"/>
<sequence>MSEVRASVECCVCDGMLSWSDQLTIARQYSVSVAYIEAVALERGILPARYQRNRNMLNCRDQLALFSSHIAVVGCGGLGGYIIEELARIGVGHLTVIDPDFFEEHNLNRQILSTPANLGHDKVAVAAHRVAEINPAVTVTPVVKALSRTNGCGLLAGAQVVVDGLDNIDTRLELSEVCESLELPLVHGAIAGWYGHVTSQMPGDKSLDTLYGQKQRPKGIEGSLGNPSFTPSLIASVQVAEVIKILLNHGEPLRHRLFTIDLLDMECIETPL</sequence>
<dbReference type="Gene3D" id="3.40.50.720">
    <property type="entry name" value="NAD(P)-binding Rossmann-like Domain"/>
    <property type="match status" value="1"/>
</dbReference>
<reference evidence="2" key="2">
    <citation type="submission" date="2006-05" db="EMBL/GenBank/DDBJ databases">
        <title>Sequencing of the draft genome and assembly of Desulfuromonas acetoxidans DSM 684.</title>
        <authorList>
            <consortium name="US DOE Joint Genome Institute (JGI-PGF)"/>
            <person name="Copeland A."/>
            <person name="Lucas S."/>
            <person name="Lapidus A."/>
            <person name="Barry K."/>
            <person name="Detter J.C."/>
            <person name="Glavina del Rio T."/>
            <person name="Hammon N."/>
            <person name="Israni S."/>
            <person name="Dalin E."/>
            <person name="Tice H."/>
            <person name="Bruce D."/>
            <person name="Pitluck S."/>
            <person name="Richardson P."/>
        </authorList>
    </citation>
    <scope>NUCLEOTIDE SEQUENCE [LARGE SCALE GENOMIC DNA]</scope>
    <source>
        <strain evidence="2">DSM 684</strain>
    </source>
</reference>